<evidence type="ECO:0000256" key="4">
    <source>
        <dbReference type="ARBA" id="ARBA00022679"/>
    </source>
</evidence>
<comment type="subcellular location">
    <subcellularLocation>
        <location evidence="6">Cytoplasm</location>
    </subcellularLocation>
</comment>
<feature type="binding site" evidence="6">
    <location>
        <position position="82"/>
    </location>
    <ligand>
        <name>S-adenosyl-L-methionine</name>
        <dbReference type="ChEBI" id="CHEBI:59789"/>
    </ligand>
</feature>
<feature type="binding site" evidence="6">
    <location>
        <position position="53"/>
    </location>
    <ligand>
        <name>S-adenosyl-L-methionine</name>
        <dbReference type="ChEBI" id="CHEBI:59789"/>
    </ligand>
</feature>
<dbReference type="GO" id="GO:0070475">
    <property type="term" value="P:rRNA base methylation"/>
    <property type="evidence" value="ECO:0007669"/>
    <property type="project" value="UniProtKB-UniRule"/>
</dbReference>
<dbReference type="InterPro" id="IPR002903">
    <property type="entry name" value="RsmH"/>
</dbReference>
<keyword evidence="4 6" id="KW-0808">Transferase</keyword>
<dbReference type="GO" id="GO:0005737">
    <property type="term" value="C:cytoplasm"/>
    <property type="evidence" value="ECO:0007669"/>
    <property type="project" value="UniProtKB-SubCell"/>
</dbReference>
<gene>
    <name evidence="6" type="primary">rsmH</name>
    <name evidence="7" type="ORF">COS54_01270</name>
</gene>
<dbReference type="GO" id="GO:0071424">
    <property type="term" value="F:rRNA (cytosine-N4-)-methyltransferase activity"/>
    <property type="evidence" value="ECO:0007669"/>
    <property type="project" value="UniProtKB-UniRule"/>
</dbReference>
<keyword evidence="2 6" id="KW-0698">rRNA processing</keyword>
<evidence type="ECO:0000313" key="8">
    <source>
        <dbReference type="Proteomes" id="UP000229631"/>
    </source>
</evidence>
<comment type="similarity">
    <text evidence="1 6">Belongs to the methyltransferase superfamily. RsmH family.</text>
</comment>
<sequence>MFKKGVYHTPALLKETIAFLRIKPEERYIDATLGGGGHSEEILKAGGWLLAIDQDPDAIKNAKIRFSACPSPSRVVIVKGNFARIGEIAKENDFTKVDGILFDLGVSSHQLETAERGFSFNLEGPLDMRMDPELSVTAKDLINALSEKELEELFSKLGEEKFARRFARAVCRERETKKIETCDELAEIIVKSAPPRGKFDRTHPATRIFQALRIAVNDELNNLREALPQAVELLNQKGRLVILSFHSLEDGIVKKFFWEKEKEGLLKIITQRPVEPGEEEINENPRARSAKLRVAEKLL</sequence>
<dbReference type="Gene3D" id="3.40.50.150">
    <property type="entry name" value="Vaccinia Virus protein VP39"/>
    <property type="match status" value="1"/>
</dbReference>
<keyword evidence="6" id="KW-0963">Cytoplasm</keyword>
<dbReference type="AlphaFoldDB" id="A0A2M7BDT3"/>
<keyword evidence="5 6" id="KW-0949">S-adenosyl-L-methionine</keyword>
<comment type="function">
    <text evidence="6">Specifically methylates the N4 position of cytidine in position 1402 (C1402) of 16S rRNA.</text>
</comment>
<dbReference type="Proteomes" id="UP000229631">
    <property type="component" value="Unassembled WGS sequence"/>
</dbReference>
<dbReference type="PIRSF" id="PIRSF004486">
    <property type="entry name" value="MraW"/>
    <property type="match status" value="1"/>
</dbReference>
<organism evidence="7 8">
    <name type="scientific">Candidatus Shapirobacteria bacterium CG03_land_8_20_14_0_80_39_12</name>
    <dbReference type="NCBI Taxonomy" id="1974879"/>
    <lineage>
        <taxon>Bacteria</taxon>
        <taxon>Candidatus Shapironibacteriota</taxon>
    </lineage>
</organism>
<reference evidence="8" key="1">
    <citation type="submission" date="2017-09" db="EMBL/GenBank/DDBJ databases">
        <title>Depth-based differentiation of microbial function through sediment-hosted aquifers and enrichment of novel symbionts in the deep terrestrial subsurface.</title>
        <authorList>
            <person name="Probst A.J."/>
            <person name="Ladd B."/>
            <person name="Jarett J.K."/>
            <person name="Geller-Mcgrath D.E."/>
            <person name="Sieber C.M.K."/>
            <person name="Emerson J.B."/>
            <person name="Anantharaman K."/>
            <person name="Thomas B.C."/>
            <person name="Malmstrom R."/>
            <person name="Stieglmeier M."/>
            <person name="Klingl A."/>
            <person name="Woyke T."/>
            <person name="Ryan C.M."/>
            <person name="Banfield J.F."/>
        </authorList>
    </citation>
    <scope>NUCLEOTIDE SEQUENCE [LARGE SCALE GENOMIC DNA]</scope>
</reference>
<proteinExistence type="inferred from homology"/>
<feature type="binding site" evidence="6">
    <location>
        <begin position="36"/>
        <end position="38"/>
    </location>
    <ligand>
        <name>S-adenosyl-L-methionine</name>
        <dbReference type="ChEBI" id="CHEBI:59789"/>
    </ligand>
</feature>
<dbReference type="InterPro" id="IPR029063">
    <property type="entry name" value="SAM-dependent_MTases_sf"/>
</dbReference>
<evidence type="ECO:0000256" key="2">
    <source>
        <dbReference type="ARBA" id="ARBA00022552"/>
    </source>
</evidence>
<dbReference type="HAMAP" id="MF_01007">
    <property type="entry name" value="16SrRNA_methyltr_H"/>
    <property type="match status" value="1"/>
</dbReference>
<accession>A0A2M7BDT3</accession>
<keyword evidence="3 6" id="KW-0489">Methyltransferase</keyword>
<feature type="binding site" evidence="6">
    <location>
        <position position="110"/>
    </location>
    <ligand>
        <name>S-adenosyl-L-methionine</name>
        <dbReference type="ChEBI" id="CHEBI:59789"/>
    </ligand>
</feature>
<dbReference type="InterPro" id="IPR023397">
    <property type="entry name" value="SAM-dep_MeTrfase_MraW_recog"/>
</dbReference>
<dbReference type="NCBIfam" id="TIGR00006">
    <property type="entry name" value="16S rRNA (cytosine(1402)-N(4))-methyltransferase RsmH"/>
    <property type="match status" value="1"/>
</dbReference>
<protein>
    <recommendedName>
        <fullName evidence="6">Ribosomal RNA small subunit methyltransferase H</fullName>
        <ecNumber evidence="6">2.1.1.199</ecNumber>
    </recommendedName>
    <alternativeName>
        <fullName evidence="6">16S rRNA m(4)C1402 methyltransferase</fullName>
    </alternativeName>
    <alternativeName>
        <fullName evidence="6">rRNA (cytosine-N(4)-)-methyltransferase RsmH</fullName>
    </alternativeName>
</protein>
<feature type="binding site" evidence="6">
    <location>
        <position position="103"/>
    </location>
    <ligand>
        <name>S-adenosyl-L-methionine</name>
        <dbReference type="ChEBI" id="CHEBI:59789"/>
    </ligand>
</feature>
<comment type="catalytic activity">
    <reaction evidence="6">
        <text>cytidine(1402) in 16S rRNA + S-adenosyl-L-methionine = N(4)-methylcytidine(1402) in 16S rRNA + S-adenosyl-L-homocysteine + H(+)</text>
        <dbReference type="Rhea" id="RHEA:42928"/>
        <dbReference type="Rhea" id="RHEA-COMP:10286"/>
        <dbReference type="Rhea" id="RHEA-COMP:10287"/>
        <dbReference type="ChEBI" id="CHEBI:15378"/>
        <dbReference type="ChEBI" id="CHEBI:57856"/>
        <dbReference type="ChEBI" id="CHEBI:59789"/>
        <dbReference type="ChEBI" id="CHEBI:74506"/>
        <dbReference type="ChEBI" id="CHEBI:82748"/>
        <dbReference type="EC" id="2.1.1.199"/>
    </reaction>
</comment>
<comment type="caution">
    <text evidence="7">The sequence shown here is derived from an EMBL/GenBank/DDBJ whole genome shotgun (WGS) entry which is preliminary data.</text>
</comment>
<dbReference type="EC" id="2.1.1.199" evidence="6"/>
<dbReference type="SUPFAM" id="SSF53335">
    <property type="entry name" value="S-adenosyl-L-methionine-dependent methyltransferases"/>
    <property type="match status" value="1"/>
</dbReference>
<evidence type="ECO:0000256" key="6">
    <source>
        <dbReference type="HAMAP-Rule" id="MF_01007"/>
    </source>
</evidence>
<evidence type="ECO:0000256" key="5">
    <source>
        <dbReference type="ARBA" id="ARBA00022691"/>
    </source>
</evidence>
<dbReference type="EMBL" id="PEVC01000025">
    <property type="protein sequence ID" value="PIV01274.1"/>
    <property type="molecule type" value="Genomic_DNA"/>
</dbReference>
<dbReference type="SUPFAM" id="SSF81799">
    <property type="entry name" value="Putative methyltransferase TM0872, insert domain"/>
    <property type="match status" value="1"/>
</dbReference>
<name>A0A2M7BDT3_9BACT</name>
<evidence type="ECO:0000313" key="7">
    <source>
        <dbReference type="EMBL" id="PIV01274.1"/>
    </source>
</evidence>
<dbReference type="Gene3D" id="1.10.150.170">
    <property type="entry name" value="Putative methyltransferase TM0872, insert domain"/>
    <property type="match status" value="1"/>
</dbReference>
<dbReference type="PANTHER" id="PTHR11265">
    <property type="entry name" value="S-ADENOSYL-METHYLTRANSFERASE MRAW"/>
    <property type="match status" value="1"/>
</dbReference>
<evidence type="ECO:0000256" key="1">
    <source>
        <dbReference type="ARBA" id="ARBA00010396"/>
    </source>
</evidence>
<evidence type="ECO:0000256" key="3">
    <source>
        <dbReference type="ARBA" id="ARBA00022603"/>
    </source>
</evidence>
<dbReference type="Pfam" id="PF01795">
    <property type="entry name" value="Methyltransf_5"/>
    <property type="match status" value="1"/>
</dbReference>
<dbReference type="PANTHER" id="PTHR11265:SF0">
    <property type="entry name" value="12S RRNA N4-METHYLCYTIDINE METHYLTRANSFERASE"/>
    <property type="match status" value="1"/>
</dbReference>